<gene>
    <name evidence="2" type="ORF">AABD74_02290</name>
</gene>
<feature type="transmembrane region" description="Helical" evidence="1">
    <location>
        <begin position="45"/>
        <end position="67"/>
    </location>
</feature>
<evidence type="ECO:0000313" key="2">
    <source>
        <dbReference type="EMBL" id="WYZ20300.1"/>
    </source>
</evidence>
<reference evidence="2 3" key="1">
    <citation type="submission" date="2024-03" db="EMBL/GenBank/DDBJ databases">
        <title>Flavobacterium soyae.</title>
        <authorList>
            <person name="Zheng W."/>
        </authorList>
    </citation>
    <scope>NUCLEOTIDE SEQUENCE [LARGE SCALE GENOMIC DNA]</scope>
    <source>
        <strain evidence="2 3">55</strain>
    </source>
</reference>
<keyword evidence="1" id="KW-1133">Transmembrane helix</keyword>
<dbReference type="RefSeq" id="WP_406844562.1">
    <property type="nucleotide sequence ID" value="NZ_CP150845.1"/>
</dbReference>
<accession>A0ABZ2UFP2</accession>
<evidence type="ECO:0000313" key="3">
    <source>
        <dbReference type="Proteomes" id="UP001623852"/>
    </source>
</evidence>
<organism evidence="2 3">
    <name type="scientific">Flavobacterium soyae</name>
    <dbReference type="NCBI Taxonomy" id="2903098"/>
    <lineage>
        <taxon>Bacteria</taxon>
        <taxon>Pseudomonadati</taxon>
        <taxon>Bacteroidota</taxon>
        <taxon>Flavobacteriia</taxon>
        <taxon>Flavobacteriales</taxon>
        <taxon>Flavobacteriaceae</taxon>
        <taxon>Flavobacterium</taxon>
    </lineage>
</organism>
<dbReference type="Proteomes" id="UP001623852">
    <property type="component" value="Chromosome"/>
</dbReference>
<keyword evidence="3" id="KW-1185">Reference proteome</keyword>
<keyword evidence="1" id="KW-0812">Transmembrane</keyword>
<name>A0ABZ2UFP2_9FLAO</name>
<feature type="transmembrane region" description="Helical" evidence="1">
    <location>
        <begin position="16"/>
        <end position="33"/>
    </location>
</feature>
<keyword evidence="1" id="KW-0472">Membrane</keyword>
<evidence type="ECO:0000256" key="1">
    <source>
        <dbReference type="SAM" id="Phobius"/>
    </source>
</evidence>
<sequence>MNKIVLSHNFEFKQKAILLVPTSVFLYFSYIGWQTFFNHKIEELNYVFFIMLFIFSVLGMSLFALTFSKVGFKIHNNELYRTLSFFNFDFYSKKINPKKNEIFSILYKKVSQRNEYLSAGGADVSYEFAIQDFILLNENHLEKQSIIKLNSQKYSDQLKLFLEESGQLKFEIYSPRF</sequence>
<proteinExistence type="predicted"/>
<dbReference type="EMBL" id="CP150845">
    <property type="protein sequence ID" value="WYZ20300.1"/>
    <property type="molecule type" value="Genomic_DNA"/>
</dbReference>
<protein>
    <submittedName>
        <fullName evidence="2">Uncharacterized protein</fullName>
    </submittedName>
</protein>